<evidence type="ECO:0000256" key="4">
    <source>
        <dbReference type="SAM" id="MobiDB-lite"/>
    </source>
</evidence>
<feature type="transmembrane region" description="Helical" evidence="5">
    <location>
        <begin position="360"/>
        <end position="381"/>
    </location>
</feature>
<dbReference type="InterPro" id="IPR029151">
    <property type="entry name" value="Sensor-like_sf"/>
</dbReference>
<evidence type="ECO:0000256" key="1">
    <source>
        <dbReference type="ARBA" id="ARBA00022500"/>
    </source>
</evidence>
<evidence type="ECO:0000256" key="5">
    <source>
        <dbReference type="SAM" id="Phobius"/>
    </source>
</evidence>
<keyword evidence="5" id="KW-0812">Transmembrane</keyword>
<gene>
    <name evidence="7" type="ORF">K1X11_020470</name>
</gene>
<feature type="region of interest" description="Disordered" evidence="4">
    <location>
        <begin position="441"/>
        <end position="474"/>
    </location>
</feature>
<keyword evidence="8" id="KW-1185">Reference proteome</keyword>
<dbReference type="InterPro" id="IPR004089">
    <property type="entry name" value="MCPsignal_dom"/>
</dbReference>
<evidence type="ECO:0000256" key="2">
    <source>
        <dbReference type="ARBA" id="ARBA00029447"/>
    </source>
</evidence>
<dbReference type="PANTHER" id="PTHR43531">
    <property type="entry name" value="PROTEIN ICFG"/>
    <property type="match status" value="1"/>
</dbReference>
<sequence length="685" mass="73798">MRRKSFLQRLLIVGLSCTLLPLLIIAVWAEFDSRRLSENLDTALERDSNGRYQHLIADLAQQAGLADDLLRAKVRTTLAVADELLLQRGTVTQSSTESTEWKAINQITKEATPITLPQLQVGGEWLGQTRTFDDAVEVPVVDALQARTGDTATIFQRMNDRGDMLRVATNVKLLNGERAIGTFIPHTSPVVQTVLRGETFVGRAYVVNQHYITAYKPLRDEAGRVIGILYVGTPDAIATQPLLSRLNDSRIGNTGRLFVMHSQGANRGKIVTADATGDRGAYLSQASDDFRNDLAAQATQLAAGDMARLAFGDSAAASGETAIFATYYAPWDWVLGVSIAQDELDAIATEVRSSQRRATWLRIGAMIFAAALAGAVFFFVARSLSGHFNRTSTQLLNSAEHSTHTFDRISAEINDLAAGATRQAEASQDIHQSLLEIRQQAKNNTDHSQSATELSHRASTAVQESQHAMTQMDEAMQRIRKSGQETGHIIGTINEIAFQTNLLALNAAVEAARAGQAGAGFAIVAEEVRALAQRSAEAARETAEKLEISARSTQDGVTSSERLAGCLEQIVGSIEQVDTLVSQIAQASLEQQQAIQRINQTAEASDQITQQNAAAATSTAHAVEDLNAHALRMRQLVHGLRTLVNGGTIDDAENAAPAPSFGASTYNAPRATASAPREASFASFS</sequence>
<feature type="domain" description="Methyl-accepting transducer" evidence="6">
    <location>
        <begin position="398"/>
        <end position="627"/>
    </location>
</feature>
<dbReference type="InterPro" id="IPR033462">
    <property type="entry name" value="Cache_3-Cache_2"/>
</dbReference>
<dbReference type="Proteomes" id="UP000738431">
    <property type="component" value="Chromosome"/>
</dbReference>
<dbReference type="SMART" id="SM00283">
    <property type="entry name" value="MA"/>
    <property type="match status" value="1"/>
</dbReference>
<evidence type="ECO:0000313" key="8">
    <source>
        <dbReference type="Proteomes" id="UP000738431"/>
    </source>
</evidence>
<accession>A0ABZ1C646</accession>
<keyword evidence="3" id="KW-0807">Transducer</keyword>
<keyword evidence="5" id="KW-0472">Membrane</keyword>
<feature type="compositionally biased region" description="Polar residues" evidence="4">
    <location>
        <begin position="441"/>
        <end position="469"/>
    </location>
</feature>
<dbReference type="Pfam" id="PF17201">
    <property type="entry name" value="Cache_3-Cache_2"/>
    <property type="match status" value="1"/>
</dbReference>
<comment type="similarity">
    <text evidence="2">Belongs to the methyl-accepting chemotaxis (MCP) protein family.</text>
</comment>
<dbReference type="PANTHER" id="PTHR43531:SF11">
    <property type="entry name" value="METHYL-ACCEPTING CHEMOTAXIS PROTEIN 3"/>
    <property type="match status" value="1"/>
</dbReference>
<protein>
    <submittedName>
        <fullName evidence="7">Cache 3/Cache 2 fusion domain-containing protein</fullName>
    </submittedName>
</protein>
<reference evidence="7 8" key="1">
    <citation type="submission" date="2021-08" db="EMBL/GenBank/DDBJ databases">
        <authorList>
            <person name="Zhang D."/>
            <person name="Zhang A."/>
            <person name="Wang L."/>
        </authorList>
    </citation>
    <scope>NUCLEOTIDE SEQUENCE [LARGE SCALE GENOMIC DNA]</scope>
    <source>
        <strain evidence="7 8">WL0086</strain>
    </source>
</reference>
<keyword evidence="1" id="KW-0145">Chemotaxis</keyword>
<evidence type="ECO:0000256" key="3">
    <source>
        <dbReference type="PROSITE-ProRule" id="PRU00284"/>
    </source>
</evidence>
<reference evidence="7 8" key="2">
    <citation type="submission" date="2023-12" db="EMBL/GenBank/DDBJ databases">
        <title>Description of an unclassified Opitutus bacterium of Verrucomicrobiota.</title>
        <authorList>
            <person name="Zhang D.-F."/>
        </authorList>
    </citation>
    <scope>NUCLEOTIDE SEQUENCE [LARGE SCALE GENOMIC DNA]</scope>
    <source>
        <strain evidence="7 8">WL0086</strain>
    </source>
</reference>
<dbReference type="EMBL" id="CP139781">
    <property type="protein sequence ID" value="WRQ87194.1"/>
    <property type="molecule type" value="Genomic_DNA"/>
</dbReference>
<dbReference type="Gene3D" id="1.10.287.950">
    <property type="entry name" value="Methyl-accepting chemotaxis protein"/>
    <property type="match status" value="1"/>
</dbReference>
<evidence type="ECO:0000259" key="6">
    <source>
        <dbReference type="PROSITE" id="PS50111"/>
    </source>
</evidence>
<proteinExistence type="inferred from homology"/>
<dbReference type="PROSITE" id="PS50111">
    <property type="entry name" value="CHEMOTAXIS_TRANSDUC_2"/>
    <property type="match status" value="1"/>
</dbReference>
<dbReference type="SUPFAM" id="SSF58104">
    <property type="entry name" value="Methyl-accepting chemotaxis protein (MCP) signaling domain"/>
    <property type="match status" value="1"/>
</dbReference>
<dbReference type="Pfam" id="PF00015">
    <property type="entry name" value="MCPsignal"/>
    <property type="match status" value="1"/>
</dbReference>
<dbReference type="InterPro" id="IPR051310">
    <property type="entry name" value="MCP_chemotaxis"/>
</dbReference>
<dbReference type="RefSeq" id="WP_221029393.1">
    <property type="nucleotide sequence ID" value="NZ_CP139781.1"/>
</dbReference>
<name>A0ABZ1C646_9BACT</name>
<evidence type="ECO:0000313" key="7">
    <source>
        <dbReference type="EMBL" id="WRQ87194.1"/>
    </source>
</evidence>
<organism evidence="7 8">
    <name type="scientific">Actomonas aquatica</name>
    <dbReference type="NCBI Taxonomy" id="2866162"/>
    <lineage>
        <taxon>Bacteria</taxon>
        <taxon>Pseudomonadati</taxon>
        <taxon>Verrucomicrobiota</taxon>
        <taxon>Opitutia</taxon>
        <taxon>Opitutales</taxon>
        <taxon>Opitutaceae</taxon>
        <taxon>Actomonas</taxon>
    </lineage>
</organism>
<dbReference type="SUPFAM" id="SSF103190">
    <property type="entry name" value="Sensory domain-like"/>
    <property type="match status" value="1"/>
</dbReference>
<keyword evidence="5" id="KW-1133">Transmembrane helix</keyword>